<reference evidence="7 8" key="1">
    <citation type="submission" date="2024-02" db="EMBL/GenBank/DDBJ databases">
        <title>de novo genome assembly of Solanum bulbocastanum strain 11H21.</title>
        <authorList>
            <person name="Hosaka A.J."/>
        </authorList>
    </citation>
    <scope>NUCLEOTIDE SEQUENCE [LARGE SCALE GENOMIC DNA]</scope>
    <source>
        <tissue evidence="7">Young leaves</tissue>
    </source>
</reference>
<evidence type="ECO:0000256" key="3">
    <source>
        <dbReference type="ARBA" id="ARBA00022833"/>
    </source>
</evidence>
<dbReference type="Pfam" id="PF13639">
    <property type="entry name" value="zf-RING_2"/>
    <property type="match status" value="1"/>
</dbReference>
<dbReference type="Proteomes" id="UP001371456">
    <property type="component" value="Unassembled WGS sequence"/>
</dbReference>
<keyword evidence="2 4" id="KW-0863">Zinc-finger</keyword>
<evidence type="ECO:0000313" key="8">
    <source>
        <dbReference type="Proteomes" id="UP001371456"/>
    </source>
</evidence>
<dbReference type="InterPro" id="IPR019786">
    <property type="entry name" value="Zinc_finger_PHD-type_CS"/>
</dbReference>
<feature type="transmembrane region" description="Helical" evidence="5">
    <location>
        <begin position="12"/>
        <end position="29"/>
    </location>
</feature>
<keyword evidence="5" id="KW-1133">Transmembrane helix</keyword>
<dbReference type="InterPro" id="IPR001841">
    <property type="entry name" value="Znf_RING"/>
</dbReference>
<dbReference type="InterPro" id="IPR013083">
    <property type="entry name" value="Znf_RING/FYVE/PHD"/>
</dbReference>
<dbReference type="Gene3D" id="3.30.40.10">
    <property type="entry name" value="Zinc/RING finger domain, C3HC4 (zinc finger)"/>
    <property type="match status" value="1"/>
</dbReference>
<gene>
    <name evidence="7" type="ORF">RDI58_002835</name>
</gene>
<evidence type="ECO:0000259" key="6">
    <source>
        <dbReference type="PROSITE" id="PS50089"/>
    </source>
</evidence>
<dbReference type="GO" id="GO:0016567">
    <property type="term" value="P:protein ubiquitination"/>
    <property type="evidence" value="ECO:0007669"/>
    <property type="project" value="TreeGrafter"/>
</dbReference>
<feature type="domain" description="RING-type" evidence="6">
    <location>
        <begin position="85"/>
        <end position="128"/>
    </location>
</feature>
<evidence type="ECO:0000313" key="7">
    <source>
        <dbReference type="EMBL" id="KAK6805051.1"/>
    </source>
</evidence>
<evidence type="ECO:0000256" key="5">
    <source>
        <dbReference type="SAM" id="Phobius"/>
    </source>
</evidence>
<keyword evidence="1" id="KW-0479">Metal-binding</keyword>
<dbReference type="PANTHER" id="PTHR45969:SF9">
    <property type="entry name" value="RING-TYPE DOMAIN-CONTAINING PROTEIN"/>
    <property type="match status" value="1"/>
</dbReference>
<dbReference type="PROSITE" id="PS50089">
    <property type="entry name" value="ZF_RING_2"/>
    <property type="match status" value="1"/>
</dbReference>
<dbReference type="PROSITE" id="PS01359">
    <property type="entry name" value="ZF_PHD_1"/>
    <property type="match status" value="1"/>
</dbReference>
<accession>A0AAN8YRK3</accession>
<comment type="caution">
    <text evidence="7">The sequence shown here is derived from an EMBL/GenBank/DDBJ whole genome shotgun (WGS) entry which is preliminary data.</text>
</comment>
<evidence type="ECO:0000256" key="2">
    <source>
        <dbReference type="ARBA" id="ARBA00022771"/>
    </source>
</evidence>
<evidence type="ECO:0000256" key="1">
    <source>
        <dbReference type="ARBA" id="ARBA00022723"/>
    </source>
</evidence>
<name>A0AAN8YRK3_SOLBU</name>
<dbReference type="SUPFAM" id="SSF57850">
    <property type="entry name" value="RING/U-box"/>
    <property type="match status" value="1"/>
</dbReference>
<organism evidence="7 8">
    <name type="scientific">Solanum bulbocastanum</name>
    <name type="common">Wild potato</name>
    <dbReference type="NCBI Taxonomy" id="147425"/>
    <lineage>
        <taxon>Eukaryota</taxon>
        <taxon>Viridiplantae</taxon>
        <taxon>Streptophyta</taxon>
        <taxon>Embryophyta</taxon>
        <taxon>Tracheophyta</taxon>
        <taxon>Spermatophyta</taxon>
        <taxon>Magnoliopsida</taxon>
        <taxon>eudicotyledons</taxon>
        <taxon>Gunneridae</taxon>
        <taxon>Pentapetalae</taxon>
        <taxon>asterids</taxon>
        <taxon>lamiids</taxon>
        <taxon>Solanales</taxon>
        <taxon>Solanaceae</taxon>
        <taxon>Solanoideae</taxon>
        <taxon>Solaneae</taxon>
        <taxon>Solanum</taxon>
    </lineage>
</organism>
<dbReference type="GO" id="GO:0061630">
    <property type="term" value="F:ubiquitin protein ligase activity"/>
    <property type="evidence" value="ECO:0007669"/>
    <property type="project" value="TreeGrafter"/>
</dbReference>
<keyword evidence="3" id="KW-0862">Zinc</keyword>
<dbReference type="EMBL" id="JBANQN010000001">
    <property type="protein sequence ID" value="KAK6805051.1"/>
    <property type="molecule type" value="Genomic_DNA"/>
</dbReference>
<proteinExistence type="predicted"/>
<evidence type="ECO:0000256" key="4">
    <source>
        <dbReference type="PROSITE-ProRule" id="PRU00175"/>
    </source>
</evidence>
<dbReference type="SMART" id="SM00184">
    <property type="entry name" value="RING"/>
    <property type="match status" value="1"/>
</dbReference>
<keyword evidence="8" id="KW-1185">Reference proteome</keyword>
<dbReference type="PANTHER" id="PTHR45969">
    <property type="entry name" value="RING ZINC FINGER PROTEIN-RELATED"/>
    <property type="match status" value="1"/>
</dbReference>
<dbReference type="GO" id="GO:0008270">
    <property type="term" value="F:zinc ion binding"/>
    <property type="evidence" value="ECO:0007669"/>
    <property type="project" value="UniProtKB-KW"/>
</dbReference>
<protein>
    <recommendedName>
        <fullName evidence="6">RING-type domain-containing protein</fullName>
    </recommendedName>
</protein>
<keyword evidence="5" id="KW-0472">Membrane</keyword>
<keyword evidence="5" id="KW-0812">Transmembrane</keyword>
<sequence>MISFMHGSSHISTIAIIFCTCVYIPFLQLKHTIRTIAKFIRVHLYLQPCKDDLLEDSGCKVNLPASRFLDLDMSSSCNGYIDETCSICLVEFDKEHVVCQLPRCNHVFHMECIEKWLERCQFTCPLCRSLLIHRTTPSPCK</sequence>
<dbReference type="AlphaFoldDB" id="A0AAN8YRK3"/>